<evidence type="ECO:0000313" key="2">
    <source>
        <dbReference type="EMBL" id="KAK0645419.1"/>
    </source>
</evidence>
<proteinExistence type="inferred from homology"/>
<comment type="similarity">
    <text evidence="1">Belongs to the asaB hydroxylase/desaturase family.</text>
</comment>
<comment type="caution">
    <text evidence="2">The sequence shown here is derived from an EMBL/GenBank/DDBJ whole genome shotgun (WGS) entry which is preliminary data.</text>
</comment>
<evidence type="ECO:0008006" key="4">
    <source>
        <dbReference type="Google" id="ProtNLM"/>
    </source>
</evidence>
<name>A0AA39Y3M4_9PEZI</name>
<dbReference type="NCBIfam" id="NF041278">
    <property type="entry name" value="CmcJ_NvfI_EfuI"/>
    <property type="match status" value="1"/>
</dbReference>
<evidence type="ECO:0000256" key="1">
    <source>
        <dbReference type="ARBA" id="ARBA00023604"/>
    </source>
</evidence>
<dbReference type="InterPro" id="IPR044053">
    <property type="entry name" value="AsaB-like"/>
</dbReference>
<evidence type="ECO:0000313" key="3">
    <source>
        <dbReference type="Proteomes" id="UP001174936"/>
    </source>
</evidence>
<dbReference type="Proteomes" id="UP001174936">
    <property type="component" value="Unassembled WGS sequence"/>
</dbReference>
<protein>
    <recommendedName>
        <fullName evidence="4">Methyltransferase</fullName>
    </recommendedName>
</protein>
<dbReference type="EMBL" id="JAULSV010000004">
    <property type="protein sequence ID" value="KAK0645419.1"/>
    <property type="molecule type" value="Genomic_DNA"/>
</dbReference>
<dbReference type="PANTHER" id="PTHR34598:SF3">
    <property type="entry name" value="OXIDOREDUCTASE AN1597"/>
    <property type="match status" value="1"/>
</dbReference>
<reference evidence="2" key="1">
    <citation type="submission" date="2023-06" db="EMBL/GenBank/DDBJ databases">
        <title>Genome-scale phylogeny and comparative genomics of the fungal order Sordariales.</title>
        <authorList>
            <consortium name="Lawrence Berkeley National Laboratory"/>
            <person name="Hensen N."/>
            <person name="Bonometti L."/>
            <person name="Westerberg I."/>
            <person name="Brannstrom I.O."/>
            <person name="Guillou S."/>
            <person name="Cros-Aarteil S."/>
            <person name="Calhoun S."/>
            <person name="Haridas S."/>
            <person name="Kuo A."/>
            <person name="Mondo S."/>
            <person name="Pangilinan J."/>
            <person name="Riley R."/>
            <person name="Labutti K."/>
            <person name="Andreopoulos B."/>
            <person name="Lipzen A."/>
            <person name="Chen C."/>
            <person name="Yanf M."/>
            <person name="Daum C."/>
            <person name="Ng V."/>
            <person name="Clum A."/>
            <person name="Steindorff A."/>
            <person name="Ohm R."/>
            <person name="Martin F."/>
            <person name="Silar P."/>
            <person name="Natvig D."/>
            <person name="Lalanne C."/>
            <person name="Gautier V."/>
            <person name="Ament-Velasquez S.L."/>
            <person name="Kruys A."/>
            <person name="Hutchinson M.I."/>
            <person name="Powell A.J."/>
            <person name="Barry K."/>
            <person name="Miller A.N."/>
            <person name="Grigoriev I.V."/>
            <person name="Debuchy R."/>
            <person name="Gladieux P."/>
            <person name="Thoren M.H."/>
            <person name="Johannesson H."/>
        </authorList>
    </citation>
    <scope>NUCLEOTIDE SEQUENCE</scope>
    <source>
        <strain evidence="2">SMH2532-1</strain>
    </source>
</reference>
<dbReference type="GO" id="GO:0016491">
    <property type="term" value="F:oxidoreductase activity"/>
    <property type="evidence" value="ECO:0007669"/>
    <property type="project" value="InterPro"/>
</dbReference>
<organism evidence="2 3">
    <name type="scientific">Cercophora newfieldiana</name>
    <dbReference type="NCBI Taxonomy" id="92897"/>
    <lineage>
        <taxon>Eukaryota</taxon>
        <taxon>Fungi</taxon>
        <taxon>Dikarya</taxon>
        <taxon>Ascomycota</taxon>
        <taxon>Pezizomycotina</taxon>
        <taxon>Sordariomycetes</taxon>
        <taxon>Sordariomycetidae</taxon>
        <taxon>Sordariales</taxon>
        <taxon>Lasiosphaeriaceae</taxon>
        <taxon>Cercophora</taxon>
    </lineage>
</organism>
<gene>
    <name evidence="2" type="ORF">B0T16DRAFT_509168</name>
</gene>
<sequence length="295" mass="34074">MLTQLRFAKDLDIFQKEVPYEVFGYPTPTSDRITNCVFETIEPIEIQDVRASSENHSLDTSGFTYIRHQSQCEIKAEHFERAGSSLEKNPVVLAYLDETIKLVKDQLDAKKVICFDWRFRRTGAPPSVVPEVDDTYDIRLQALAPGLDIHCDFSHRGGLERIEMHLLPDELEAVNRGELSAKIINVWRPLGVVKNAPLIITDRRTVLQEDLMEVEKVLPDKVERAYYLKYQPYHKYYYMSSQGPEDVAFFTTWDLKKGDRTAEIPPHGAASFFADDYLENPRESIEVRLIVLFQE</sequence>
<accession>A0AA39Y3M4</accession>
<keyword evidence="3" id="KW-1185">Reference proteome</keyword>
<dbReference type="PANTHER" id="PTHR34598">
    <property type="entry name" value="BLL6449 PROTEIN"/>
    <property type="match status" value="1"/>
</dbReference>
<dbReference type="AlphaFoldDB" id="A0AA39Y3M4"/>